<sequence length="86" mass="9787">MTSDVLQNSFKAKNLDLLEQKVKSLSKSEIDLKSPLDQTFRDILLKLLEEQVHVEVLKEFVEFSIQSCRKGLTTPTMPVILLGGHF</sequence>
<dbReference type="EMBL" id="JANEYF010005516">
    <property type="protein sequence ID" value="KAJ8927853.1"/>
    <property type="molecule type" value="Genomic_DNA"/>
</dbReference>
<dbReference type="Proteomes" id="UP001162156">
    <property type="component" value="Unassembled WGS sequence"/>
</dbReference>
<organism evidence="1 2">
    <name type="scientific">Rhamnusium bicolor</name>
    <dbReference type="NCBI Taxonomy" id="1586634"/>
    <lineage>
        <taxon>Eukaryota</taxon>
        <taxon>Metazoa</taxon>
        <taxon>Ecdysozoa</taxon>
        <taxon>Arthropoda</taxon>
        <taxon>Hexapoda</taxon>
        <taxon>Insecta</taxon>
        <taxon>Pterygota</taxon>
        <taxon>Neoptera</taxon>
        <taxon>Endopterygota</taxon>
        <taxon>Coleoptera</taxon>
        <taxon>Polyphaga</taxon>
        <taxon>Cucujiformia</taxon>
        <taxon>Chrysomeloidea</taxon>
        <taxon>Cerambycidae</taxon>
        <taxon>Lepturinae</taxon>
        <taxon>Rhagiini</taxon>
        <taxon>Rhamnusium</taxon>
    </lineage>
</organism>
<protein>
    <submittedName>
        <fullName evidence="1">Uncharacterized protein</fullName>
    </submittedName>
</protein>
<reference evidence="1" key="1">
    <citation type="journal article" date="2023" name="Insect Mol. Biol.">
        <title>Genome sequencing provides insights into the evolution of gene families encoding plant cell wall-degrading enzymes in longhorned beetles.</title>
        <authorList>
            <person name="Shin N.R."/>
            <person name="Okamura Y."/>
            <person name="Kirsch R."/>
            <person name="Pauchet Y."/>
        </authorList>
    </citation>
    <scope>NUCLEOTIDE SEQUENCE</scope>
    <source>
        <strain evidence="1">RBIC_L_NR</strain>
    </source>
</reference>
<name>A0AAV8WN44_9CUCU</name>
<keyword evidence="2" id="KW-1185">Reference proteome</keyword>
<accession>A0AAV8WN44</accession>
<comment type="caution">
    <text evidence="1">The sequence shown here is derived from an EMBL/GenBank/DDBJ whole genome shotgun (WGS) entry which is preliminary data.</text>
</comment>
<proteinExistence type="predicted"/>
<dbReference type="AlphaFoldDB" id="A0AAV8WN44"/>
<gene>
    <name evidence="1" type="ORF">NQ314_019655</name>
</gene>
<evidence type="ECO:0000313" key="1">
    <source>
        <dbReference type="EMBL" id="KAJ8927853.1"/>
    </source>
</evidence>
<evidence type="ECO:0000313" key="2">
    <source>
        <dbReference type="Proteomes" id="UP001162156"/>
    </source>
</evidence>